<comment type="caution">
    <text evidence="1">The sequence shown here is derived from an EMBL/GenBank/DDBJ whole genome shotgun (WGS) entry which is preliminary data.</text>
</comment>
<organism evidence="1 2">
    <name type="scientific">Lipomyces orientalis</name>
    <dbReference type="NCBI Taxonomy" id="1233043"/>
    <lineage>
        <taxon>Eukaryota</taxon>
        <taxon>Fungi</taxon>
        <taxon>Dikarya</taxon>
        <taxon>Ascomycota</taxon>
        <taxon>Saccharomycotina</taxon>
        <taxon>Lipomycetes</taxon>
        <taxon>Lipomycetales</taxon>
        <taxon>Lipomycetaceae</taxon>
        <taxon>Lipomyces</taxon>
    </lineage>
</organism>
<sequence>MLSTKRLLDVANRKIYITKTFNYSVVRYQHVSIVRLLAFIANPTALHWAYLTGNGFRGIDTPFSHRCNRGTKRGDGQVTYCINAIYHGRFATVSGNLSHRLCDNSALPLCPGHGASAVNCIFTHADGTMKPCLNLEEMVPKCTCTKPCYSTSTVSMWRFTANPSAPDSPQCDLERHILQLFIELHTSDPNHDIFGEPGPGLVRLPLYFSRVREQSWSKVCRNIAARVLKAMKSSFQLGSCWMARDTCIRISKMSTGNIVVYGTILITRLLSFVADPTPLHWAYLVENGKEAFETQFSHFCNRGALRHDGQVAVCINGLYHGRFETNKENLSRKSCGDSARPLCPGHGAPAIKCIFTNPDGSLRHCLNQEDRVPNVNVQSFAFKR</sequence>
<reference evidence="2" key="1">
    <citation type="journal article" date="2024" name="Front. Bioeng. Biotechnol.">
        <title>Genome-scale model development and genomic sequencing of the oleaginous clade Lipomyces.</title>
        <authorList>
            <person name="Czajka J.J."/>
            <person name="Han Y."/>
            <person name="Kim J."/>
            <person name="Mondo S.J."/>
            <person name="Hofstad B.A."/>
            <person name="Robles A."/>
            <person name="Haridas S."/>
            <person name="Riley R."/>
            <person name="LaButti K."/>
            <person name="Pangilinan J."/>
            <person name="Andreopoulos W."/>
            <person name="Lipzen A."/>
            <person name="Yan J."/>
            <person name="Wang M."/>
            <person name="Ng V."/>
            <person name="Grigoriev I.V."/>
            <person name="Spatafora J.W."/>
            <person name="Magnuson J.K."/>
            <person name="Baker S.E."/>
            <person name="Pomraning K.R."/>
        </authorList>
    </citation>
    <scope>NUCLEOTIDE SEQUENCE [LARGE SCALE GENOMIC DNA]</scope>
    <source>
        <strain evidence="2">CBS 10300</strain>
    </source>
</reference>
<proteinExistence type="predicted"/>
<protein>
    <submittedName>
        <fullName evidence="1">Uncharacterized protein</fullName>
    </submittedName>
</protein>
<gene>
    <name evidence="1" type="ORF">V1517DRAFT_43685</name>
</gene>
<dbReference type="EMBL" id="MU970048">
    <property type="protein sequence ID" value="KAK9324572.1"/>
    <property type="molecule type" value="Genomic_DNA"/>
</dbReference>
<keyword evidence="2" id="KW-1185">Reference proteome</keyword>
<name>A0ACC3TTU7_9ASCO</name>
<accession>A0ACC3TTU7</accession>
<evidence type="ECO:0000313" key="2">
    <source>
        <dbReference type="Proteomes" id="UP001489719"/>
    </source>
</evidence>
<dbReference type="Proteomes" id="UP001489719">
    <property type="component" value="Unassembled WGS sequence"/>
</dbReference>
<evidence type="ECO:0000313" key="1">
    <source>
        <dbReference type="EMBL" id="KAK9324572.1"/>
    </source>
</evidence>